<comment type="similarity">
    <text evidence="1">Belongs to the glycosyl hydrolase 18 family. Chitinase class V subfamily.</text>
</comment>
<dbReference type="PANTHER" id="PTHR11177">
    <property type="entry name" value="CHITINASE"/>
    <property type="match status" value="1"/>
</dbReference>
<sequence>MTQVFIQGGLQNLAAGGRLQRKRPSDLRSFAFLYINPVTFAVEPMVKNQEDLYSRVTALKKKEAGAQGRAGECTKSAGRLSFTEFEAILAGPRGKAKKLYDLVAAVEIFTFDDDQWVSYDDAKSFKAKMDYANPHCIGGTLVWAVSLDGGGTATRTTTLFIEDYGSNGGSGDIYIGPDLWANSAHVLSFPPFTMIEIPFGLSLFLNPANQKSSLPGRALLHLLSSLTLPATEATFPPSNPSHGKTITHPPGAGPPSSLATIYTPAAAQAGIVSGNRRESRRLIRILSQTISQILRLIFKLNLFLMCWLSRSVALEAGRQTVDALKKPLPQQVDLKYNVGDIIKRCREIIGKSHMVS</sequence>
<evidence type="ECO:0000313" key="4">
    <source>
        <dbReference type="EMBL" id="OAL62222.1"/>
    </source>
</evidence>
<dbReference type="InterPro" id="IPR001223">
    <property type="entry name" value="Glyco_hydro18_cat"/>
</dbReference>
<dbReference type="Pfam" id="PF00704">
    <property type="entry name" value="Glyco_hydro_18"/>
    <property type="match status" value="1"/>
</dbReference>
<dbReference type="AlphaFoldDB" id="A0A178EQA2"/>
<dbReference type="VEuPathDB" id="FungiDB:TERG_03398"/>
<dbReference type="EMBL" id="LHPM01000019">
    <property type="protein sequence ID" value="OAL62222.1"/>
    <property type="molecule type" value="Genomic_DNA"/>
</dbReference>
<evidence type="ECO:0000256" key="1">
    <source>
        <dbReference type="ARBA" id="ARBA00008682"/>
    </source>
</evidence>
<reference evidence="4 5" key="1">
    <citation type="submission" date="2016-05" db="EMBL/GenBank/DDBJ databases">
        <title>Genome sequencing of Trichophyton rubrum CMCC(F)T1i isolated from hair.</title>
        <authorList>
            <person name="Zhan P."/>
            <person name="Tao Y."/>
            <person name="Liu W."/>
        </authorList>
    </citation>
    <scope>NUCLEOTIDE SEQUENCE [LARGE SCALE GENOMIC DNA]</scope>
    <source>
        <strain evidence="5">CMCC(F)T1i</strain>
    </source>
</reference>
<gene>
    <name evidence="4" type="ORF">A7C99_6799</name>
</gene>
<accession>A0A178EQA2</accession>
<evidence type="ECO:0000313" key="5">
    <source>
        <dbReference type="Proteomes" id="UP000243015"/>
    </source>
</evidence>
<dbReference type="Gene3D" id="3.20.20.80">
    <property type="entry name" value="Glycosidases"/>
    <property type="match status" value="1"/>
</dbReference>
<dbReference type="InterPro" id="IPR050314">
    <property type="entry name" value="Glycosyl_Hydrlase_18"/>
</dbReference>
<dbReference type="Proteomes" id="UP000243015">
    <property type="component" value="Unassembled WGS sequence"/>
</dbReference>
<dbReference type="EC" id="3.2.1.14" evidence="2"/>
<dbReference type="InterPro" id="IPR017853">
    <property type="entry name" value="GH"/>
</dbReference>
<name>A0A178EQA2_TRIRU</name>
<dbReference type="SUPFAM" id="SSF54556">
    <property type="entry name" value="Chitinase insertion domain"/>
    <property type="match status" value="1"/>
</dbReference>
<evidence type="ECO:0000259" key="3">
    <source>
        <dbReference type="Pfam" id="PF00704"/>
    </source>
</evidence>
<dbReference type="GO" id="GO:0008843">
    <property type="term" value="F:endochitinase activity"/>
    <property type="evidence" value="ECO:0007669"/>
    <property type="project" value="UniProtKB-EC"/>
</dbReference>
<protein>
    <recommendedName>
        <fullName evidence="2">chitinase</fullName>
        <ecNumber evidence="2">3.2.1.14</ecNumber>
    </recommendedName>
</protein>
<dbReference type="GO" id="GO:0005975">
    <property type="term" value="P:carbohydrate metabolic process"/>
    <property type="evidence" value="ECO:0007669"/>
    <property type="project" value="InterPro"/>
</dbReference>
<dbReference type="Gene3D" id="3.10.50.10">
    <property type="match status" value="1"/>
</dbReference>
<dbReference type="VEuPathDB" id="FungiDB:TERG_11996"/>
<dbReference type="PANTHER" id="PTHR11177:SF333">
    <property type="entry name" value="CHITINASE"/>
    <property type="match status" value="1"/>
</dbReference>
<dbReference type="InterPro" id="IPR029070">
    <property type="entry name" value="Chitinase_insertion_sf"/>
</dbReference>
<comment type="caution">
    <text evidence="4">The sequence shown here is derived from an EMBL/GenBank/DDBJ whole genome shotgun (WGS) entry which is preliminary data.</text>
</comment>
<proteinExistence type="inferred from homology"/>
<feature type="domain" description="GH18" evidence="3">
    <location>
        <begin position="54"/>
        <end position="148"/>
    </location>
</feature>
<dbReference type="SUPFAM" id="SSF51445">
    <property type="entry name" value="(Trans)glycosidases"/>
    <property type="match status" value="1"/>
</dbReference>
<evidence type="ECO:0000256" key="2">
    <source>
        <dbReference type="ARBA" id="ARBA00012729"/>
    </source>
</evidence>
<organism evidence="4 5">
    <name type="scientific">Trichophyton rubrum</name>
    <name type="common">Athlete's foot fungus</name>
    <name type="synonym">Epidermophyton rubrum</name>
    <dbReference type="NCBI Taxonomy" id="5551"/>
    <lineage>
        <taxon>Eukaryota</taxon>
        <taxon>Fungi</taxon>
        <taxon>Dikarya</taxon>
        <taxon>Ascomycota</taxon>
        <taxon>Pezizomycotina</taxon>
        <taxon>Eurotiomycetes</taxon>
        <taxon>Eurotiomycetidae</taxon>
        <taxon>Onygenales</taxon>
        <taxon>Arthrodermataceae</taxon>
        <taxon>Trichophyton</taxon>
    </lineage>
</organism>